<dbReference type="EMBL" id="AFBR01000040">
    <property type="protein sequence ID" value="EGG54402.1"/>
    <property type="molecule type" value="Genomic_DNA"/>
</dbReference>
<comment type="caution">
    <text evidence="1">The sequence shown here is derived from an EMBL/GenBank/DDBJ whole genome shotgun (WGS) entry which is preliminary data.</text>
</comment>
<dbReference type="InterPro" id="IPR011042">
    <property type="entry name" value="6-blade_b-propeller_TolB-like"/>
</dbReference>
<dbReference type="SUPFAM" id="SSF63825">
    <property type="entry name" value="YWTD domain"/>
    <property type="match status" value="1"/>
</dbReference>
<gene>
    <name evidence="1" type="ORF">HMPREF9442_01662</name>
</gene>
<name>F3QTZ3_9BACT</name>
<evidence type="ECO:0000313" key="2">
    <source>
        <dbReference type="Proteomes" id="UP000005546"/>
    </source>
</evidence>
<dbReference type="Gene3D" id="2.120.10.30">
    <property type="entry name" value="TolB, C-terminal domain"/>
    <property type="match status" value="1"/>
</dbReference>
<dbReference type="AlphaFoldDB" id="F3QTZ3"/>
<dbReference type="eggNOG" id="COG3391">
    <property type="taxonomic scope" value="Bacteria"/>
</dbReference>
<organism evidence="1 2">
    <name type="scientific">Paraprevotella xylaniphila YIT 11841</name>
    <dbReference type="NCBI Taxonomy" id="762982"/>
    <lineage>
        <taxon>Bacteria</taxon>
        <taxon>Pseudomonadati</taxon>
        <taxon>Bacteroidota</taxon>
        <taxon>Bacteroidia</taxon>
        <taxon>Bacteroidales</taxon>
        <taxon>Prevotellaceae</taxon>
        <taxon>Paraprevotella</taxon>
    </lineage>
</organism>
<accession>F3QTZ3</accession>
<evidence type="ECO:0000313" key="1">
    <source>
        <dbReference type="EMBL" id="EGG54402.1"/>
    </source>
</evidence>
<dbReference type="OrthoDB" id="1110188at2"/>
<protein>
    <submittedName>
        <fullName evidence="1">Conserved domain protein</fullName>
    </submittedName>
</protein>
<proteinExistence type="predicted"/>
<dbReference type="STRING" id="762982.HMPREF9442_01662"/>
<dbReference type="RefSeq" id="WP_008626913.1">
    <property type="nucleotide sequence ID" value="NZ_GL883841.1"/>
</dbReference>
<dbReference type="Proteomes" id="UP000005546">
    <property type="component" value="Unassembled WGS sequence"/>
</dbReference>
<reference evidence="1 2" key="1">
    <citation type="submission" date="2011-02" db="EMBL/GenBank/DDBJ databases">
        <authorList>
            <person name="Weinstock G."/>
            <person name="Sodergren E."/>
            <person name="Clifton S."/>
            <person name="Fulton L."/>
            <person name="Fulton B."/>
            <person name="Courtney L."/>
            <person name="Fronick C."/>
            <person name="Harrison M."/>
            <person name="Strong C."/>
            <person name="Farmer C."/>
            <person name="Delahaunty K."/>
            <person name="Markovic C."/>
            <person name="Hall O."/>
            <person name="Minx P."/>
            <person name="Tomlinson C."/>
            <person name="Mitreva M."/>
            <person name="Hou S."/>
            <person name="Chen J."/>
            <person name="Wollam A."/>
            <person name="Pepin K.H."/>
            <person name="Johnson M."/>
            <person name="Bhonagiri V."/>
            <person name="Zhang X."/>
            <person name="Suruliraj S."/>
            <person name="Warren W."/>
            <person name="Chinwalla A."/>
            <person name="Mardis E.R."/>
            <person name="Wilson R.K."/>
        </authorList>
    </citation>
    <scope>NUCLEOTIDE SEQUENCE [LARGE SCALE GENOMIC DNA]</scope>
    <source>
        <strain evidence="1 2">YIT 11841</strain>
    </source>
</reference>
<sequence length="395" mass="45776">MKKKLFAFPIFCMALFSSCHQKNESRVYMSNDSCFHVISFNPDGQYTSLRFFNLSEIADTVEYIPLQTNEDITVGEIEKMIVRHGKIYIWDRLSESVFCFNMSGNYLYRVHAQGQGPGEYGRTSDFSLDMDNGHICIFSDVDRAIFEYDENGKFLKETPSPYIITSFAIRGNTIYAYTGRTPNEYPDMDGESQFRFNVVQDGEAALHQLPFRHNEKLHKIPLSDRNFSMYKDTLLLSEDLSPRIYTVNRDGKLTPRYKIDFTTNTYHPSFEDGELDIDRMQREERDGNLTKMSNGFYENGRYVIFNYARGLIGTAYVDKRDSTVHNMGYFNMDDYNHNPLASGIEFVDEEYLYKVEEPGMLVQNGKKQEFSPALARQVAGMSETDNPVIVRIRLK</sequence>
<dbReference type="PROSITE" id="PS51257">
    <property type="entry name" value="PROKAR_LIPOPROTEIN"/>
    <property type="match status" value="1"/>
</dbReference>
<dbReference type="HOGENOM" id="CLU_698006_0_0_10"/>
<keyword evidence="2" id="KW-1185">Reference proteome</keyword>
<dbReference type="Pfam" id="PF17170">
    <property type="entry name" value="DUF5128"/>
    <property type="match status" value="1"/>
</dbReference>